<accession>A0ABW2MVM3</accession>
<protein>
    <submittedName>
        <fullName evidence="2">Uncharacterized protein</fullName>
    </submittedName>
</protein>
<comment type="caution">
    <text evidence="2">The sequence shown here is derived from an EMBL/GenBank/DDBJ whole genome shotgun (WGS) entry which is preliminary data.</text>
</comment>
<keyword evidence="1" id="KW-1133">Transmembrane helix</keyword>
<name>A0ABW2MVM3_9FLAO</name>
<evidence type="ECO:0000313" key="3">
    <source>
        <dbReference type="Proteomes" id="UP001596415"/>
    </source>
</evidence>
<reference evidence="3" key="1">
    <citation type="journal article" date="2019" name="Int. J. Syst. Evol. Microbiol.">
        <title>The Global Catalogue of Microorganisms (GCM) 10K type strain sequencing project: providing services to taxonomists for standard genome sequencing and annotation.</title>
        <authorList>
            <consortium name="The Broad Institute Genomics Platform"/>
            <consortium name="The Broad Institute Genome Sequencing Center for Infectious Disease"/>
            <person name="Wu L."/>
            <person name="Ma J."/>
        </authorList>
    </citation>
    <scope>NUCLEOTIDE SEQUENCE [LARGE SCALE GENOMIC DNA]</scope>
    <source>
        <strain evidence="3">CGMCC 1.16306</strain>
    </source>
</reference>
<dbReference type="EMBL" id="JBHTBN010000003">
    <property type="protein sequence ID" value="MFC7357572.1"/>
    <property type="molecule type" value="Genomic_DNA"/>
</dbReference>
<feature type="transmembrane region" description="Helical" evidence="1">
    <location>
        <begin position="21"/>
        <end position="38"/>
    </location>
</feature>
<keyword evidence="1" id="KW-0812">Transmembrane</keyword>
<organism evidence="2 3">
    <name type="scientific">Jejudonia soesokkakensis</name>
    <dbReference type="NCBI Taxonomy" id="1323432"/>
    <lineage>
        <taxon>Bacteria</taxon>
        <taxon>Pseudomonadati</taxon>
        <taxon>Bacteroidota</taxon>
        <taxon>Flavobacteriia</taxon>
        <taxon>Flavobacteriales</taxon>
        <taxon>Flavobacteriaceae</taxon>
        <taxon>Jejudonia</taxon>
    </lineage>
</organism>
<dbReference type="Proteomes" id="UP001596415">
    <property type="component" value="Unassembled WGS sequence"/>
</dbReference>
<gene>
    <name evidence="2" type="ORF">ACFQO1_07730</name>
</gene>
<keyword evidence="1" id="KW-0472">Membrane</keyword>
<sequence>MKTQSNPSEKIETRNVRNQILGLYIIFITALMVTYSIVTASQVL</sequence>
<keyword evidence="3" id="KW-1185">Reference proteome</keyword>
<evidence type="ECO:0000313" key="2">
    <source>
        <dbReference type="EMBL" id="MFC7357572.1"/>
    </source>
</evidence>
<proteinExistence type="predicted"/>
<evidence type="ECO:0000256" key="1">
    <source>
        <dbReference type="SAM" id="Phobius"/>
    </source>
</evidence>
<dbReference type="RefSeq" id="WP_380217417.1">
    <property type="nucleotide sequence ID" value="NZ_JBHTBN010000003.1"/>
</dbReference>